<dbReference type="EC" id="5.1.3.14" evidence="3"/>
<comment type="similarity">
    <text evidence="2 4">Belongs to the UDP-N-acetylglucosamine 2-epimerase family.</text>
</comment>
<sequence length="380" mass="39932">MAVVGTRPEAIKMAPLIARLRASGTAVRVLSTGQHTTVVSDVLTSFGLSPEVTLGPWPDGRTLGRLLADVEAGTTEHLNQADVAAVVVQGDTTSALAAALAAFNARVPVVHLEAGLRTADLHNPFPEEGNRRLIGQIADLHLAPTERARAALVREGVAAERIAVTGNTVIDALLTTVAGLAPATEDAGSMIDGGRRGHVLVTAHRRESWGAAFQGILDAVRHLATTHRRQRFLWAAHPNPELKGRVLAAMDGLDNVQVVPPLPYRDMVAALRDASVVLTDSGGLQEEAPSLGKPVLVMRASTERPEAVDAGCARLIGTGREAIVGAVRELLLEDDDYRRMSAVANPYGDGRAAEYAAREILEHFPAAAGRPSVGVTVGAS</sequence>
<feature type="domain" description="UDP-N-acetylglucosamine 2-epimerase" evidence="5">
    <location>
        <begin position="24"/>
        <end position="358"/>
    </location>
</feature>
<dbReference type="GO" id="GO:0008761">
    <property type="term" value="F:UDP-N-acetylglucosamine 2-epimerase activity"/>
    <property type="evidence" value="ECO:0007669"/>
    <property type="project" value="UniProtKB-EC"/>
</dbReference>
<evidence type="ECO:0000256" key="1">
    <source>
        <dbReference type="ARBA" id="ARBA00023235"/>
    </source>
</evidence>
<evidence type="ECO:0000256" key="2">
    <source>
        <dbReference type="ARBA" id="ARBA00038209"/>
    </source>
</evidence>
<dbReference type="InterPro" id="IPR029767">
    <property type="entry name" value="WecB-like"/>
</dbReference>
<evidence type="ECO:0000313" key="7">
    <source>
        <dbReference type="Proteomes" id="UP001555826"/>
    </source>
</evidence>
<keyword evidence="1 4" id="KW-0413">Isomerase</keyword>
<gene>
    <name evidence="6" type="primary">wecB</name>
    <name evidence="6" type="ORF">AB1207_12410</name>
</gene>
<evidence type="ECO:0000259" key="5">
    <source>
        <dbReference type="Pfam" id="PF02350"/>
    </source>
</evidence>
<dbReference type="Proteomes" id="UP001555826">
    <property type="component" value="Unassembled WGS sequence"/>
</dbReference>
<dbReference type="NCBIfam" id="TIGR00236">
    <property type="entry name" value="wecB"/>
    <property type="match status" value="1"/>
</dbReference>
<evidence type="ECO:0000256" key="4">
    <source>
        <dbReference type="RuleBase" id="RU003513"/>
    </source>
</evidence>
<evidence type="ECO:0000256" key="3">
    <source>
        <dbReference type="ARBA" id="ARBA00038858"/>
    </source>
</evidence>
<accession>A0ABV3P831</accession>
<name>A0ABV3P831_9ACTN</name>
<protein>
    <recommendedName>
        <fullName evidence="3">UDP-N-acetylglucosamine 2-epimerase (non-hydrolyzing)</fullName>
        <ecNumber evidence="3">5.1.3.14</ecNumber>
    </recommendedName>
</protein>
<dbReference type="EMBL" id="JBFNQN010000008">
    <property type="protein sequence ID" value="MEW9265553.1"/>
    <property type="molecule type" value="Genomic_DNA"/>
</dbReference>
<keyword evidence="7" id="KW-1185">Reference proteome</keyword>
<dbReference type="PANTHER" id="PTHR43174:SF2">
    <property type="entry name" value="UDP-N-ACETYLGLUCOSAMINE 2-EPIMERASE"/>
    <property type="match status" value="1"/>
</dbReference>
<reference evidence="6 7" key="1">
    <citation type="submission" date="2024-07" db="EMBL/GenBank/DDBJ databases">
        <authorList>
            <person name="Thanompreechachai J."/>
            <person name="Duangmal K."/>
        </authorList>
    </citation>
    <scope>NUCLEOTIDE SEQUENCE [LARGE SCALE GENOMIC DNA]</scope>
    <source>
        <strain evidence="6 7">KCTC 19886</strain>
    </source>
</reference>
<dbReference type="Gene3D" id="3.40.50.2000">
    <property type="entry name" value="Glycogen Phosphorylase B"/>
    <property type="match status" value="2"/>
</dbReference>
<proteinExistence type="inferred from homology"/>
<dbReference type="Pfam" id="PF02350">
    <property type="entry name" value="Epimerase_2"/>
    <property type="match status" value="1"/>
</dbReference>
<dbReference type="CDD" id="cd03786">
    <property type="entry name" value="GTB_UDP-GlcNAc_2-Epimerase"/>
    <property type="match status" value="1"/>
</dbReference>
<dbReference type="InterPro" id="IPR003331">
    <property type="entry name" value="UDP_GlcNAc_Epimerase_2_dom"/>
</dbReference>
<organism evidence="6 7">
    <name type="scientific">Kineococcus endophyticus</name>
    <dbReference type="NCBI Taxonomy" id="1181883"/>
    <lineage>
        <taxon>Bacteria</taxon>
        <taxon>Bacillati</taxon>
        <taxon>Actinomycetota</taxon>
        <taxon>Actinomycetes</taxon>
        <taxon>Kineosporiales</taxon>
        <taxon>Kineosporiaceae</taxon>
        <taxon>Kineococcus</taxon>
    </lineage>
</organism>
<evidence type="ECO:0000313" key="6">
    <source>
        <dbReference type="EMBL" id="MEW9265553.1"/>
    </source>
</evidence>
<dbReference type="SUPFAM" id="SSF53756">
    <property type="entry name" value="UDP-Glycosyltransferase/glycogen phosphorylase"/>
    <property type="match status" value="1"/>
</dbReference>
<dbReference type="PANTHER" id="PTHR43174">
    <property type="entry name" value="UDP-N-ACETYLGLUCOSAMINE 2-EPIMERASE"/>
    <property type="match status" value="1"/>
</dbReference>
<comment type="caution">
    <text evidence="6">The sequence shown here is derived from an EMBL/GenBank/DDBJ whole genome shotgun (WGS) entry which is preliminary data.</text>
</comment>
<dbReference type="RefSeq" id="WP_367638685.1">
    <property type="nucleotide sequence ID" value="NZ_JBFNQN010000008.1"/>
</dbReference>